<protein>
    <submittedName>
        <fullName evidence="1">Cyclase family protein</fullName>
    </submittedName>
</protein>
<evidence type="ECO:0000313" key="1">
    <source>
        <dbReference type="EMBL" id="QKQ49903.1"/>
    </source>
</evidence>
<dbReference type="InterPro" id="IPR007325">
    <property type="entry name" value="KFase/CYL"/>
</dbReference>
<evidence type="ECO:0000313" key="2">
    <source>
        <dbReference type="Proteomes" id="UP000509782"/>
    </source>
</evidence>
<dbReference type="PANTHER" id="PTHR34861:SF11">
    <property type="entry name" value="CYCLASE"/>
    <property type="match status" value="1"/>
</dbReference>
<organism evidence="1 2">
    <name type="scientific">Achromobacter denitrificans</name>
    <name type="common">Alcaligenes denitrificans</name>
    <dbReference type="NCBI Taxonomy" id="32002"/>
    <lineage>
        <taxon>Bacteria</taxon>
        <taxon>Pseudomonadati</taxon>
        <taxon>Pseudomonadota</taxon>
        <taxon>Betaproteobacteria</taxon>
        <taxon>Burkholderiales</taxon>
        <taxon>Alcaligenaceae</taxon>
        <taxon>Achromobacter</taxon>
    </lineage>
</organism>
<dbReference type="GO" id="GO:0004061">
    <property type="term" value="F:arylformamidase activity"/>
    <property type="evidence" value="ECO:0007669"/>
    <property type="project" value="InterPro"/>
</dbReference>
<dbReference type="PANTHER" id="PTHR34861">
    <property type="match status" value="1"/>
</dbReference>
<dbReference type="RefSeq" id="WP_062684579.1">
    <property type="nucleotide sequence ID" value="NZ_CADIJN010000054.1"/>
</dbReference>
<dbReference type="AlphaFoldDB" id="A0A6J5CIT3"/>
<name>A0A6J5CIT3_ACHDE</name>
<dbReference type="Gene3D" id="3.50.30.50">
    <property type="entry name" value="Putative cyclase"/>
    <property type="match status" value="1"/>
</dbReference>
<accession>A0A6J5CIT3</accession>
<dbReference type="Pfam" id="PF04199">
    <property type="entry name" value="Cyclase"/>
    <property type="match status" value="1"/>
</dbReference>
<dbReference type="SUPFAM" id="SSF102198">
    <property type="entry name" value="Putative cyclase"/>
    <property type="match status" value="1"/>
</dbReference>
<dbReference type="InterPro" id="IPR037175">
    <property type="entry name" value="KFase_sf"/>
</dbReference>
<dbReference type="GeneID" id="92842762"/>
<gene>
    <name evidence="1" type="ORF">FOC81_25640</name>
</gene>
<dbReference type="EMBL" id="CP054569">
    <property type="protein sequence ID" value="QKQ49903.1"/>
    <property type="molecule type" value="Genomic_DNA"/>
</dbReference>
<dbReference type="Proteomes" id="UP000509782">
    <property type="component" value="Chromosome"/>
</dbReference>
<dbReference type="GO" id="GO:0019441">
    <property type="term" value="P:L-tryptophan catabolic process to kynurenine"/>
    <property type="evidence" value="ECO:0007669"/>
    <property type="project" value="InterPro"/>
</dbReference>
<reference evidence="1 2" key="1">
    <citation type="submission" date="2020-05" db="EMBL/GenBank/DDBJ databases">
        <title>FDA dAtabase for Regulatory Grade micrObial Sequences (FDA-ARGOS): Supporting development and validation of Infectious Disease Dx tests.</title>
        <authorList>
            <person name="Sproer C."/>
            <person name="Gronow S."/>
            <person name="Severitt S."/>
            <person name="Schroder I."/>
            <person name="Tallon L."/>
            <person name="Sadzewicz L."/>
            <person name="Zhao X."/>
            <person name="Vavikolanu K."/>
            <person name="Mehta A."/>
            <person name="Aluvathingal J."/>
            <person name="Nadendla S."/>
            <person name="Myers T."/>
            <person name="Yan Y."/>
            <person name="Sichtig H."/>
        </authorList>
    </citation>
    <scope>NUCLEOTIDE SEQUENCE [LARGE SCALE GENOMIC DNA]</scope>
    <source>
        <strain evidence="1 2">FDAARGOS_787</strain>
    </source>
</reference>
<proteinExistence type="predicted"/>
<sequence>MNQRWKNRPPGSNWGEFGADDELGRLNLLTAERRVQAAREVRAGEAFCLSLPLDLPGGTALNPNRLPPKRHVATRKRGLFSVNYPLRLEDARYVDCSSDDSVTLYTQYSTQWDALSHVGQYFDVNGDGIPVPVYYNGFRAGVDVMGPTGDSEARAHRLGIEKMAETGVQGRGVMLDLHAHYGDARTYVGYDALQRVIDADRVDIQAGDMLCLHTGFGQKLIDMGGDPDPQVLHHSCAVLDGRDERLLRWIDESGISVLIADNFAVEGYPYEKNDCPQCEGLPLHQACLFRLGIHLGELWYLTPLAQWLRRNGRSHFMLTCPPLRLPGSFGSPVTPVATV</sequence>